<dbReference type="Proteomes" id="UP000179441">
    <property type="component" value="Unassembled WGS sequence"/>
</dbReference>
<dbReference type="EMBL" id="MLIS01000002">
    <property type="protein sequence ID" value="OHU76954.1"/>
    <property type="molecule type" value="Genomic_DNA"/>
</dbReference>
<organism evidence="2 5">
    <name type="scientific">Mycobacteroides chelonae</name>
    <name type="common">Mycobacterium chelonae</name>
    <dbReference type="NCBI Taxonomy" id="1774"/>
    <lineage>
        <taxon>Bacteria</taxon>
        <taxon>Bacillati</taxon>
        <taxon>Actinomycetota</taxon>
        <taxon>Actinomycetes</taxon>
        <taxon>Mycobacteriales</taxon>
        <taxon>Mycobacteriaceae</taxon>
        <taxon>Mycobacteroides</taxon>
    </lineage>
</organism>
<evidence type="ECO:0000313" key="2">
    <source>
        <dbReference type="EMBL" id="OHU60891.1"/>
    </source>
</evidence>
<reference evidence="4 5" key="1">
    <citation type="submission" date="2016-10" db="EMBL/GenBank/DDBJ databases">
        <title>Evaluation of Human, Veterinary and Environmental Mycobacterium chelonae Isolates by Core Genome Phylogenomic Analysis, Targeted Gene Comparison, and Anti-microbial Susceptibility Patterns: A Tale of Mistaken Identities.</title>
        <authorList>
            <person name="Fogelson S.B."/>
            <person name="Camus A.C."/>
            <person name="Lorenz W."/>
            <person name="Vasireddy R."/>
            <person name="Vasireddy S."/>
            <person name="Smith T."/>
            <person name="Brown-Elliott B.A."/>
            <person name="Wallace R.J.Jr."/>
            <person name="Hasan N.A."/>
            <person name="Reischl U."/>
            <person name="Sanchez S."/>
        </authorList>
    </citation>
    <scope>NUCLEOTIDE SEQUENCE [LARGE SCALE GENOMIC DNA]</scope>
    <source>
        <strain evidence="2 5">15515</strain>
        <strain evidence="3 4">15518</strain>
    </source>
</reference>
<dbReference type="EMBL" id="MLIQ01000006">
    <property type="protein sequence ID" value="OHU60891.1"/>
    <property type="molecule type" value="Genomic_DNA"/>
</dbReference>
<proteinExistence type="predicted"/>
<gene>
    <name evidence="2" type="ORF">BKG82_01810</name>
    <name evidence="3" type="ORF">BKG84_20725</name>
</gene>
<dbReference type="AlphaFoldDB" id="A0A1S1LRB0"/>
<evidence type="ECO:0000313" key="4">
    <source>
        <dbReference type="Proteomes" id="UP000179441"/>
    </source>
</evidence>
<evidence type="ECO:0000313" key="3">
    <source>
        <dbReference type="EMBL" id="OHU76954.1"/>
    </source>
</evidence>
<feature type="chain" id="PRO_5010478745" description="Secreted protein" evidence="1">
    <location>
        <begin position="24"/>
        <end position="72"/>
    </location>
</feature>
<name>A0A1S1LRB0_MYCCH</name>
<sequence length="72" mass="7458">MRYSACATAALAAMLILATPARGEPECQFSGGLGPDAACTQSTDDDELTTPWMWPGDDGFGVGFGGPGFGWR</sequence>
<evidence type="ECO:0008006" key="6">
    <source>
        <dbReference type="Google" id="ProtNLM"/>
    </source>
</evidence>
<evidence type="ECO:0000256" key="1">
    <source>
        <dbReference type="SAM" id="SignalP"/>
    </source>
</evidence>
<evidence type="ECO:0000313" key="5">
    <source>
        <dbReference type="Proteomes" id="UP000180043"/>
    </source>
</evidence>
<accession>A0A1S1LRB0</accession>
<feature type="signal peptide" evidence="1">
    <location>
        <begin position="1"/>
        <end position="23"/>
    </location>
</feature>
<protein>
    <recommendedName>
        <fullName evidence="6">Secreted protein</fullName>
    </recommendedName>
</protein>
<keyword evidence="1" id="KW-0732">Signal</keyword>
<keyword evidence="4" id="KW-1185">Reference proteome</keyword>
<dbReference type="GeneID" id="31680032"/>
<dbReference type="Proteomes" id="UP000180043">
    <property type="component" value="Unassembled WGS sequence"/>
</dbReference>
<dbReference type="RefSeq" id="WP_030097832.1">
    <property type="nucleotide sequence ID" value="NZ_BSAK01000015.1"/>
</dbReference>
<comment type="caution">
    <text evidence="2">The sequence shown here is derived from an EMBL/GenBank/DDBJ whole genome shotgun (WGS) entry which is preliminary data.</text>
</comment>